<name>V9SHS6_9CAUD</name>
<proteinExistence type="predicted"/>
<protein>
    <submittedName>
        <fullName evidence="1">Uncharacterized protein</fullName>
    </submittedName>
</protein>
<evidence type="ECO:0000313" key="2">
    <source>
        <dbReference type="Proteomes" id="UP000018886"/>
    </source>
</evidence>
<gene>
    <name evidence="1" type="ORF">JJJA_0088</name>
</gene>
<accession>V9SHS6</accession>
<dbReference type="EMBL" id="KF787094">
    <property type="protein sequence ID" value="AHC56604.1"/>
    <property type="molecule type" value="Genomic_DNA"/>
</dbReference>
<organism evidence="1 2">
    <name type="scientific">Achromobacter phage JWDelta</name>
    <dbReference type="NCBI Taxonomy" id="1416008"/>
    <lineage>
        <taxon>Viruses</taxon>
        <taxon>Duplodnaviria</taxon>
        <taxon>Heunggongvirae</taxon>
        <taxon>Uroviricota</taxon>
        <taxon>Caudoviricetes</taxon>
        <taxon>Schitoviridae</taxon>
        <taxon>Rothmandenesvirinae</taxon>
        <taxon>Jwalphavirus</taxon>
        <taxon>Jwalphavirus jwalpha</taxon>
    </lineage>
</organism>
<evidence type="ECO:0000313" key="1">
    <source>
        <dbReference type="EMBL" id="AHC56604.1"/>
    </source>
</evidence>
<sequence length="105" mass="12128">MTELAVHIMTDYGRVRYQGELHTVHLDHYHTRPCFVLPEHFDLVNGMNVLLGANLNIVKLYIGVYTSIRKEEDYVQGIIPGLLYTMIGVHPNRITHNKRSITLLE</sequence>
<reference evidence="1 2" key="1">
    <citation type="journal article" date="2014" name="Virol. J.">
        <title>First genome sequences of Achromobacter phages reveal new members of the N4 family.</title>
        <authorList>
            <person name="Wittmann J."/>
            <person name="Dreiseikelmann B."/>
            <person name="Rohde M."/>
            <person name="Meier-Kolthoff J.P."/>
            <person name="Bunk B."/>
            <person name="Rohde C."/>
        </authorList>
    </citation>
    <scope>NUCLEOTIDE SEQUENCE [LARGE SCALE GENOMIC DNA]</scope>
</reference>
<dbReference type="Proteomes" id="UP000018886">
    <property type="component" value="Segment"/>
</dbReference>